<protein>
    <submittedName>
        <fullName evidence="2">Uncharacterized protein</fullName>
    </submittedName>
</protein>
<dbReference type="Proteomes" id="UP001153365">
    <property type="component" value="Unassembled WGS sequence"/>
</dbReference>
<gene>
    <name evidence="2" type="ORF">PPACK8108_LOCUS10692</name>
</gene>
<feature type="region of interest" description="Disordered" evidence="1">
    <location>
        <begin position="216"/>
        <end position="263"/>
    </location>
</feature>
<evidence type="ECO:0000313" key="2">
    <source>
        <dbReference type="EMBL" id="CAH7675674.1"/>
    </source>
</evidence>
<keyword evidence="3" id="KW-1185">Reference proteome</keyword>
<sequence>DGAEEVTWRGDRWQWFREELDDDDENIMRAGGGCVVEEMVKEAQSAPGDFDEGVAVEEVKWLERKLQELQTSSYLALGLVYLRRKRGLNHNFNLMEEGRLPVSSASVRTGEESWYQKSIAGLEQKQEEGPEYGGKTVSWNLGSLSEKARWRDPRTDNRKDCCTTKLRGLSTTNQVMRGIQTDNGTVFACTKPSLHVISMGKSRGYFRKISIEEPKLDGGVEKEEIQKGEKTTKSERTRDQPRKREGMTTARASAEAKTRGSNA</sequence>
<dbReference type="AlphaFoldDB" id="A0AAV0B3W9"/>
<evidence type="ECO:0000313" key="3">
    <source>
        <dbReference type="Proteomes" id="UP001153365"/>
    </source>
</evidence>
<comment type="caution">
    <text evidence="2">The sequence shown here is derived from an EMBL/GenBank/DDBJ whole genome shotgun (WGS) entry which is preliminary data.</text>
</comment>
<feature type="non-terminal residue" evidence="2">
    <location>
        <position position="1"/>
    </location>
</feature>
<feature type="compositionally biased region" description="Basic and acidic residues" evidence="1">
    <location>
        <begin position="254"/>
        <end position="263"/>
    </location>
</feature>
<dbReference type="EMBL" id="CALTRL010002396">
    <property type="protein sequence ID" value="CAH7675674.1"/>
    <property type="molecule type" value="Genomic_DNA"/>
</dbReference>
<proteinExistence type="predicted"/>
<evidence type="ECO:0000256" key="1">
    <source>
        <dbReference type="SAM" id="MobiDB-lite"/>
    </source>
</evidence>
<organism evidence="2 3">
    <name type="scientific">Phakopsora pachyrhizi</name>
    <name type="common">Asian soybean rust disease fungus</name>
    <dbReference type="NCBI Taxonomy" id="170000"/>
    <lineage>
        <taxon>Eukaryota</taxon>
        <taxon>Fungi</taxon>
        <taxon>Dikarya</taxon>
        <taxon>Basidiomycota</taxon>
        <taxon>Pucciniomycotina</taxon>
        <taxon>Pucciniomycetes</taxon>
        <taxon>Pucciniales</taxon>
        <taxon>Phakopsoraceae</taxon>
        <taxon>Phakopsora</taxon>
    </lineage>
</organism>
<accession>A0AAV0B3W9</accession>
<reference evidence="2" key="1">
    <citation type="submission" date="2022-06" db="EMBL/GenBank/DDBJ databases">
        <authorList>
            <consortium name="SYNGENTA / RWTH Aachen University"/>
        </authorList>
    </citation>
    <scope>NUCLEOTIDE SEQUENCE</scope>
</reference>
<feature type="compositionally biased region" description="Basic and acidic residues" evidence="1">
    <location>
        <begin position="216"/>
        <end position="246"/>
    </location>
</feature>
<name>A0AAV0B3W9_PHAPC</name>